<comment type="subcellular location">
    <subcellularLocation>
        <location evidence="1">Secreted</location>
    </subcellularLocation>
</comment>
<dbReference type="GeneID" id="105031264"/>
<dbReference type="Bgee" id="ENSELUG00000005823">
    <property type="expression patterns" value="Expressed in spleen and 5 other cell types or tissues"/>
</dbReference>
<evidence type="ECO:0000256" key="1">
    <source>
        <dbReference type="ARBA" id="ARBA00004613"/>
    </source>
</evidence>
<dbReference type="Gene3D" id="3.40.50.410">
    <property type="entry name" value="von Willebrand factor, type A domain"/>
    <property type="match status" value="1"/>
</dbReference>
<keyword evidence="2" id="KW-0964">Secreted</keyword>
<dbReference type="PANTHER" id="PTHR14905:SF18">
    <property type="entry name" value="VON WILLEBRAND FACTOR A DOMAIN-CONTAINING 10, TANDEM DUPLICATE 1-RELATED"/>
    <property type="match status" value="1"/>
</dbReference>
<feature type="domain" description="VWA7 Ig-like" evidence="7">
    <location>
        <begin position="711"/>
        <end position="807"/>
    </location>
</feature>
<dbReference type="OMA" id="NTERTMR"/>
<dbReference type="InterPro" id="IPR052577">
    <property type="entry name" value="VWA7"/>
</dbReference>
<keyword evidence="11" id="KW-1185">Reference proteome</keyword>
<feature type="signal peptide" evidence="5">
    <location>
        <begin position="1"/>
        <end position="22"/>
    </location>
</feature>
<keyword evidence="4" id="KW-0325">Glycoprotein</keyword>
<evidence type="ECO:0000256" key="2">
    <source>
        <dbReference type="ARBA" id="ARBA00022525"/>
    </source>
</evidence>
<evidence type="ECO:0000256" key="5">
    <source>
        <dbReference type="SAM" id="SignalP"/>
    </source>
</evidence>
<evidence type="ECO:0008006" key="12">
    <source>
        <dbReference type="Google" id="ProtNLM"/>
    </source>
</evidence>
<keyword evidence="3 5" id="KW-0732">Signal</keyword>
<reference evidence="10" key="4">
    <citation type="submission" date="2025-09" db="UniProtKB">
        <authorList>
            <consortium name="Ensembl"/>
        </authorList>
    </citation>
    <scope>IDENTIFICATION</scope>
</reference>
<dbReference type="Proteomes" id="UP000265140">
    <property type="component" value="Chromosome 7"/>
</dbReference>
<dbReference type="GO" id="GO:0005576">
    <property type="term" value="C:extracellular region"/>
    <property type="evidence" value="ECO:0007669"/>
    <property type="project" value="UniProtKB-SubCell"/>
</dbReference>
<reference evidence="10" key="2">
    <citation type="submission" date="2020-02" db="EMBL/GenBank/DDBJ databases">
        <title>Esox lucius (northern pike) genome, fEsoLuc1, primary haplotype.</title>
        <authorList>
            <person name="Myers G."/>
            <person name="Karagic N."/>
            <person name="Meyer A."/>
            <person name="Pippel M."/>
            <person name="Reichard M."/>
            <person name="Winkler S."/>
            <person name="Tracey A."/>
            <person name="Sims Y."/>
            <person name="Howe K."/>
            <person name="Rhie A."/>
            <person name="Formenti G."/>
            <person name="Durbin R."/>
            <person name="Fedrigo O."/>
            <person name="Jarvis E.D."/>
        </authorList>
    </citation>
    <scope>NUCLEOTIDE SEQUENCE [LARGE SCALE GENOMIC DNA]</scope>
</reference>
<dbReference type="AlphaFoldDB" id="A0A3P8XJI3"/>
<evidence type="ECO:0000313" key="11">
    <source>
        <dbReference type="Proteomes" id="UP000265140"/>
    </source>
</evidence>
<dbReference type="InterPro" id="IPR036465">
    <property type="entry name" value="vWFA_dom_sf"/>
</dbReference>
<evidence type="ECO:0000313" key="10">
    <source>
        <dbReference type="Ensembl" id="ENSELUP00000004700.3"/>
    </source>
</evidence>
<evidence type="ECO:0000256" key="3">
    <source>
        <dbReference type="ARBA" id="ARBA00022729"/>
    </source>
</evidence>
<feature type="domain" description="VWA7 N-terminal" evidence="9">
    <location>
        <begin position="69"/>
        <end position="292"/>
    </location>
</feature>
<dbReference type="CDD" id="cd00198">
    <property type="entry name" value="vWFA"/>
    <property type="match status" value="1"/>
</dbReference>
<dbReference type="InParanoid" id="A0A3P8XJI3"/>
<evidence type="ECO:0000259" key="6">
    <source>
        <dbReference type="Pfam" id="PF23560"/>
    </source>
</evidence>
<dbReference type="RefSeq" id="XP_010903893.2">
    <property type="nucleotide sequence ID" value="XM_010905591.3"/>
</dbReference>
<dbReference type="Pfam" id="PF25106">
    <property type="entry name" value="VWA_4"/>
    <property type="match status" value="1"/>
</dbReference>
<evidence type="ECO:0000259" key="9">
    <source>
        <dbReference type="Pfam" id="PF25107"/>
    </source>
</evidence>
<dbReference type="GeneTree" id="ENSGT00390000011517"/>
<dbReference type="OrthoDB" id="301415at2759"/>
<dbReference type="Pfam" id="PF23619">
    <property type="entry name" value="Ig_VWA7"/>
    <property type="match status" value="1"/>
</dbReference>
<feature type="chain" id="PRO_5044211102" description="von Willebrand factor A domain-containing protein 7-like" evidence="5">
    <location>
        <begin position="23"/>
        <end position="935"/>
    </location>
</feature>
<dbReference type="Pfam" id="PF25107">
    <property type="entry name" value="VWA7_N"/>
    <property type="match status" value="1"/>
</dbReference>
<evidence type="ECO:0000256" key="4">
    <source>
        <dbReference type="ARBA" id="ARBA00023180"/>
    </source>
</evidence>
<dbReference type="KEGG" id="els:105031264"/>
<dbReference type="InterPro" id="IPR056862">
    <property type="entry name" value="VWA7_N"/>
</dbReference>
<dbReference type="SUPFAM" id="SSF53300">
    <property type="entry name" value="vWA-like"/>
    <property type="match status" value="1"/>
</dbReference>
<organism evidence="10 11">
    <name type="scientific">Esox lucius</name>
    <name type="common">Northern pike</name>
    <dbReference type="NCBI Taxonomy" id="8010"/>
    <lineage>
        <taxon>Eukaryota</taxon>
        <taxon>Metazoa</taxon>
        <taxon>Chordata</taxon>
        <taxon>Craniata</taxon>
        <taxon>Vertebrata</taxon>
        <taxon>Euteleostomi</taxon>
        <taxon>Actinopterygii</taxon>
        <taxon>Neopterygii</taxon>
        <taxon>Teleostei</taxon>
        <taxon>Protacanthopterygii</taxon>
        <taxon>Esociformes</taxon>
        <taxon>Esocidae</taxon>
        <taxon>Esox</taxon>
    </lineage>
</organism>
<dbReference type="Pfam" id="PF23560">
    <property type="entry name" value="GBD_Hemicentin"/>
    <property type="match status" value="1"/>
</dbReference>
<name>A0A3P8XJI3_ESOLU</name>
<reference evidence="10" key="3">
    <citation type="submission" date="2025-08" db="UniProtKB">
        <authorList>
            <consortium name="Ensembl"/>
        </authorList>
    </citation>
    <scope>IDENTIFICATION</scope>
</reference>
<evidence type="ECO:0000259" key="8">
    <source>
        <dbReference type="Pfam" id="PF25106"/>
    </source>
</evidence>
<feature type="domain" description="Hemicentin/VWA7 galactose-binding" evidence="6">
    <location>
        <begin position="499"/>
        <end position="594"/>
    </location>
</feature>
<protein>
    <recommendedName>
        <fullName evidence="12">von Willebrand factor A domain-containing protein 7-like</fullName>
    </recommendedName>
</protein>
<dbReference type="InterPro" id="IPR056861">
    <property type="entry name" value="HMCN1-like_VWA"/>
</dbReference>
<dbReference type="InterPro" id="IPR056475">
    <property type="entry name" value="GBD_Hemicentin/VWA7"/>
</dbReference>
<dbReference type="Ensembl" id="ENSELUT00000011892.3">
    <property type="protein sequence ID" value="ENSELUP00000004700.3"/>
    <property type="gene ID" value="ENSELUG00000005823.3"/>
</dbReference>
<dbReference type="InterPro" id="IPR057615">
    <property type="entry name" value="Ig_VWA7"/>
</dbReference>
<evidence type="ECO:0000259" key="7">
    <source>
        <dbReference type="Pfam" id="PF23619"/>
    </source>
</evidence>
<sequence length="935" mass="98882">MLMMSPALVVVCLLLLRMEAQGFMVLWAGTSTPHQNITEAAILQTTAQVCKDLASVEGRDFTLPPGPLTAEILAIACSSPKSVKSFQSAISDITGSNAQVDYIHVLNPEYHFTDEMIEKGRALITQGMTSVKASIKQGNFKAARQTLGGISHPLQDFYSHSNWIELGNINPLSDLIRSDVVDIGPVADKNTPTCRSCAGEDCKNNILEEIIGDKKLTTAYFAFIIPSKPEGKCSHGDLLDLSSWVNPTGGISKDQLEARHGYLHQTAAEMAQAATSELLTDIRGAAGDKDFLQMMGISTERSTALCFVIDSSGSMSGDIDAVRKVASFIIDSQRGTADQPSDYMLVSFNNSDFGPLIQTKDPDEFKAYINALSANGGGDSPEMCLSGLQLALTGAPPSSEIFVFTDAPPKDLDLLSTVTALIERTKSVVTFMLTNGLGSLRLRNVQGRGRGQNSRMAASDSRVYMDLAQMSGGLAIQTTRTELSRATRIILDSSSSSLVTLMQVVRSSGRAGRFSFTVDESVRNLTAYVTGRSLSFTITSPSGVSQSSAEVYGPVGTFQTVGNFHALRLDSQAGLWEISVSSKTYYTLKVVGQSLIDFLFDFVEVSQGPHPSYAVLQSRPQAGGKANLLVSVTGSDSVRLTEVALVEAFGSGEVRGTLESVGGRDYLVTVNRIPAGAFVVRVRGESTSAGAAPDSFQRQSSTHLRASAIVVTALAEGVLESGTPFSVPFMVTTSDNSGFVTIRASNDRGFTSSFPSTLALVTGGANGIVTLTVPPSTPSGTDVTLTIEAESPGTNDTNYALLHLSVVSMVTDVNRPVCKVLSVKANCSEDCSLSTWELSASLTDGDGTGIERITPRQGNGTLSTTTAVDTSGLNVTLATYSASCCSPEVELVAVDGVGNVGTCFRSIRNTVETTVQTPVTNVPKVQAAPLSGAIL</sequence>
<accession>A0A3P8XJI3</accession>
<dbReference type="PANTHER" id="PTHR14905">
    <property type="entry name" value="NG37"/>
    <property type="match status" value="1"/>
</dbReference>
<feature type="domain" description="Hemicentin-1-like von Willebrand factor A" evidence="8">
    <location>
        <begin position="304"/>
        <end position="479"/>
    </location>
</feature>
<reference evidence="11" key="1">
    <citation type="journal article" date="2014" name="PLoS ONE">
        <title>The genome and linkage map of the northern pike (Esox lucius): conserved synteny revealed between the salmonid sister group and the Neoteleostei.</title>
        <authorList>
            <person name="Rondeau E.B."/>
            <person name="Minkley D.R."/>
            <person name="Leong J.S."/>
            <person name="Messmer A.M."/>
            <person name="Jantzen J.R."/>
            <person name="von Schalburg K.R."/>
            <person name="Lemon C."/>
            <person name="Bird N.H."/>
            <person name="Koop B.F."/>
        </authorList>
    </citation>
    <scope>NUCLEOTIDE SEQUENCE</scope>
</reference>
<proteinExistence type="predicted"/>